<dbReference type="EMBL" id="FOAP01000018">
    <property type="protein sequence ID" value="SEM52813.1"/>
    <property type="molecule type" value="Genomic_DNA"/>
</dbReference>
<dbReference type="GO" id="GO:0050660">
    <property type="term" value="F:flavin adenine dinucleotide binding"/>
    <property type="evidence" value="ECO:0007669"/>
    <property type="project" value="InterPro"/>
</dbReference>
<accession>A0A1H7Z3L4</accession>
<dbReference type="InterPro" id="IPR037069">
    <property type="entry name" value="AcylCoA_DH/ox_N_sf"/>
</dbReference>
<feature type="domain" description="Acyl-CoA dehydrogenase/oxidase N-terminal" evidence="3">
    <location>
        <begin position="22"/>
        <end position="94"/>
    </location>
</feature>
<dbReference type="InterPro" id="IPR046373">
    <property type="entry name" value="Acyl-CoA_Oxase/DH_mid-dom_sf"/>
</dbReference>
<dbReference type="AlphaFoldDB" id="A0A1H7Z3L4"/>
<dbReference type="Gene3D" id="1.10.540.10">
    <property type="entry name" value="Acyl-CoA dehydrogenase/oxidase, N-terminal domain"/>
    <property type="match status" value="1"/>
</dbReference>
<comment type="similarity">
    <text evidence="2">Belongs to the HpaH/HsaA monooxygenase family.</text>
</comment>
<dbReference type="GO" id="GO:0005737">
    <property type="term" value="C:cytoplasm"/>
    <property type="evidence" value="ECO:0007669"/>
    <property type="project" value="TreeGrafter"/>
</dbReference>
<name>A0A1H7Z3L4_STIAU</name>
<proteinExistence type="inferred from homology"/>
<evidence type="ECO:0000259" key="4">
    <source>
        <dbReference type="Pfam" id="PF08028"/>
    </source>
</evidence>
<dbReference type="Gene3D" id="1.20.140.10">
    <property type="entry name" value="Butyryl-CoA Dehydrogenase, subunit A, domain 3"/>
    <property type="match status" value="1"/>
</dbReference>
<organism evidence="5 6">
    <name type="scientific">Stigmatella aurantiaca</name>
    <dbReference type="NCBI Taxonomy" id="41"/>
    <lineage>
        <taxon>Bacteria</taxon>
        <taxon>Pseudomonadati</taxon>
        <taxon>Myxococcota</taxon>
        <taxon>Myxococcia</taxon>
        <taxon>Myxococcales</taxon>
        <taxon>Cystobacterineae</taxon>
        <taxon>Archangiaceae</taxon>
        <taxon>Stigmatella</taxon>
    </lineage>
</organism>
<gene>
    <name evidence="5" type="ORF">SAMN05444354_11852</name>
</gene>
<evidence type="ECO:0000313" key="6">
    <source>
        <dbReference type="Proteomes" id="UP000182719"/>
    </source>
</evidence>
<dbReference type="RefSeq" id="WP_075009549.1">
    <property type="nucleotide sequence ID" value="NZ_FOAP01000018.1"/>
</dbReference>
<protein>
    <submittedName>
        <fullName evidence="5">3-hydroxy-9,10-secoandrosta-1,3,5(10)-triene-9,17-dione monooxygenase</fullName>
    </submittedName>
</protein>
<dbReference type="InterPro" id="IPR013786">
    <property type="entry name" value="AcylCoA_DH/ox_N"/>
</dbReference>
<keyword evidence="1" id="KW-0560">Oxidoreductase</keyword>
<evidence type="ECO:0000256" key="2">
    <source>
        <dbReference type="ARBA" id="ARBA00049661"/>
    </source>
</evidence>
<dbReference type="PIRSF" id="PIRSF016578">
    <property type="entry name" value="HsaA"/>
    <property type="match status" value="1"/>
</dbReference>
<evidence type="ECO:0000256" key="1">
    <source>
        <dbReference type="ARBA" id="ARBA00023002"/>
    </source>
</evidence>
<dbReference type="PANTHER" id="PTHR48083">
    <property type="entry name" value="MEDIUM-CHAIN SPECIFIC ACYL-COA DEHYDROGENASE, MITOCHONDRIAL-RELATED"/>
    <property type="match status" value="1"/>
</dbReference>
<dbReference type="GO" id="GO:0003995">
    <property type="term" value="F:acyl-CoA dehydrogenase activity"/>
    <property type="evidence" value="ECO:0007669"/>
    <property type="project" value="TreeGrafter"/>
</dbReference>
<dbReference type="Pfam" id="PF02771">
    <property type="entry name" value="Acyl-CoA_dh_N"/>
    <property type="match status" value="1"/>
</dbReference>
<evidence type="ECO:0000313" key="5">
    <source>
        <dbReference type="EMBL" id="SEM52813.1"/>
    </source>
</evidence>
<dbReference type="Proteomes" id="UP000182719">
    <property type="component" value="Unassembled WGS sequence"/>
</dbReference>
<dbReference type="InterPro" id="IPR009100">
    <property type="entry name" value="AcylCoA_DH/oxidase_NM_dom_sf"/>
</dbReference>
<evidence type="ECO:0000259" key="3">
    <source>
        <dbReference type="Pfam" id="PF02771"/>
    </source>
</evidence>
<dbReference type="SUPFAM" id="SSF56645">
    <property type="entry name" value="Acyl-CoA dehydrogenase NM domain-like"/>
    <property type="match status" value="1"/>
</dbReference>
<sequence>MSARGAPAGAGHEEVCARAEALSERWRARAGETERARSLSRETLAELFDAGLLQILVPTRYGGLGLGWPTMVAASRIAARACASTAWVMSVVGGHAGIACRFSRACQEEMFAEGPRQLFSTASVTATGTIRKEDGGFRVSGTWRFSSGIDHATWLIVTGPCENHPAPPEPNRFLLAVRPSQVRVEDTWHVTGMRGTGSKDVVFDHLFVPDGWGVALPECFGARPEGAEVHPGAYLFEVPFIPYATSSIIGPILGCAEGAYQEYVTALRQRSGAGASVPPGTVQERLAESAAELTCARLLYDSLLHTLHEAGEARRGLSPGEWLTLKRDRAYLARLCVNAVQRLVLHLGASSGFESNPLQRHWRDLQSMTSHIDVNWDQAMLAYASHELGLSR</sequence>
<dbReference type="InterPro" id="IPR050741">
    <property type="entry name" value="Acyl-CoA_dehydrogenase"/>
</dbReference>
<dbReference type="SUPFAM" id="SSF47203">
    <property type="entry name" value="Acyl-CoA dehydrogenase C-terminal domain-like"/>
    <property type="match status" value="1"/>
</dbReference>
<dbReference type="GO" id="GO:0033539">
    <property type="term" value="P:fatty acid beta-oxidation using acyl-CoA dehydrogenase"/>
    <property type="evidence" value="ECO:0007669"/>
    <property type="project" value="TreeGrafter"/>
</dbReference>
<dbReference type="InterPro" id="IPR036250">
    <property type="entry name" value="AcylCo_DH-like_C"/>
</dbReference>
<keyword evidence="6" id="KW-1185">Reference proteome</keyword>
<dbReference type="PANTHER" id="PTHR48083:SF19">
    <property type="entry name" value="FLAVIN-DEPENDENT MONOOXYGENASE, OXYGENASE SUBUNIT HSAA"/>
    <property type="match status" value="1"/>
</dbReference>
<keyword evidence="5" id="KW-0503">Monooxygenase</keyword>
<dbReference type="OrthoDB" id="2986495at2"/>
<dbReference type="Pfam" id="PF08028">
    <property type="entry name" value="Acyl-CoA_dh_2"/>
    <property type="match status" value="1"/>
</dbReference>
<reference evidence="6" key="1">
    <citation type="submission" date="2016-10" db="EMBL/GenBank/DDBJ databases">
        <authorList>
            <person name="Varghese N."/>
            <person name="Submissions S."/>
        </authorList>
    </citation>
    <scope>NUCLEOTIDE SEQUENCE [LARGE SCALE GENOMIC DNA]</scope>
    <source>
        <strain evidence="6">DSM 17044</strain>
    </source>
</reference>
<feature type="domain" description="Acyl-CoA dehydrogenase C-terminal" evidence="4">
    <location>
        <begin position="250"/>
        <end position="375"/>
    </location>
</feature>
<dbReference type="GO" id="GO:0016712">
    <property type="term" value="F:oxidoreductase activity, acting on paired donors, with incorporation or reduction of molecular oxygen, reduced flavin or flavoprotein as one donor, and incorporation of one atom of oxygen"/>
    <property type="evidence" value="ECO:0007669"/>
    <property type="project" value="TreeGrafter"/>
</dbReference>
<dbReference type="InterPro" id="IPR013107">
    <property type="entry name" value="Acyl-CoA_DH_C"/>
</dbReference>
<dbReference type="Gene3D" id="2.40.110.10">
    <property type="entry name" value="Butyryl-CoA Dehydrogenase, subunit A, domain 2"/>
    <property type="match status" value="1"/>
</dbReference>